<dbReference type="AlphaFoldDB" id="A0A9X3SSA4"/>
<sequence length="136" mass="15499">MLAEASLRAALDARYPLPEWTIDSDFKYELTLAVALTIEAETEFWPELIGPNALLDHAERVTKAVQAALHPLLSWLEESPTDGVSYPGDPLVSYIAQLALTRPGERPDPDLYRELLQYDSRYLIHLAEHYEVARHW</sequence>
<dbReference type="EMBL" id="JAPZVP010000011">
    <property type="protein sequence ID" value="MDA1361004.1"/>
    <property type="molecule type" value="Genomic_DNA"/>
</dbReference>
<proteinExistence type="predicted"/>
<dbReference type="Proteomes" id="UP001146067">
    <property type="component" value="Unassembled WGS sequence"/>
</dbReference>
<evidence type="ECO:0000313" key="1">
    <source>
        <dbReference type="EMBL" id="MDA1361004.1"/>
    </source>
</evidence>
<keyword evidence="2" id="KW-1185">Reference proteome</keyword>
<name>A0A9X3SSA4_9ACTN</name>
<gene>
    <name evidence="1" type="ORF">O1R50_15340</name>
</gene>
<accession>A0A9X3SSA4</accession>
<organism evidence="1 2">
    <name type="scientific">Glycomyces luteolus</name>
    <dbReference type="NCBI Taxonomy" id="2670330"/>
    <lineage>
        <taxon>Bacteria</taxon>
        <taxon>Bacillati</taxon>
        <taxon>Actinomycetota</taxon>
        <taxon>Actinomycetes</taxon>
        <taxon>Glycomycetales</taxon>
        <taxon>Glycomycetaceae</taxon>
        <taxon>Glycomyces</taxon>
    </lineage>
</organism>
<reference evidence="1" key="1">
    <citation type="submission" date="2022-12" db="EMBL/GenBank/DDBJ databases">
        <title>Gycomyces niveus sp.nov.,a novel actinomycete isolated from soil in Shouguan.</title>
        <authorList>
            <person name="Yang X."/>
        </authorList>
    </citation>
    <scope>NUCLEOTIDE SEQUENCE</scope>
    <source>
        <strain evidence="1">NEAU-A15</strain>
    </source>
</reference>
<protein>
    <submittedName>
        <fullName evidence="1">Uncharacterized protein</fullName>
    </submittedName>
</protein>
<comment type="caution">
    <text evidence="1">The sequence shown here is derived from an EMBL/GenBank/DDBJ whole genome shotgun (WGS) entry which is preliminary data.</text>
</comment>
<evidence type="ECO:0000313" key="2">
    <source>
        <dbReference type="Proteomes" id="UP001146067"/>
    </source>
</evidence>
<dbReference type="RefSeq" id="WP_270110965.1">
    <property type="nucleotide sequence ID" value="NZ_JAPZVP010000011.1"/>
</dbReference>